<dbReference type="VEuPathDB" id="FungiDB:F4678DRAFT_150900"/>
<evidence type="ECO:0000313" key="5">
    <source>
        <dbReference type="EMBL" id="KAJ3564468.1"/>
    </source>
</evidence>
<evidence type="ECO:0000259" key="3">
    <source>
        <dbReference type="Pfam" id="PF12246"/>
    </source>
</evidence>
<dbReference type="CDD" id="cd09902">
    <property type="entry name" value="H3TH_MKT1"/>
    <property type="match status" value="1"/>
</dbReference>
<evidence type="ECO:0000256" key="1">
    <source>
        <dbReference type="ARBA" id="ARBA00022845"/>
    </source>
</evidence>
<feature type="domain" description="Post-transcriptional regulator MKT1 C-terminal" evidence="3">
    <location>
        <begin position="547"/>
        <end position="789"/>
    </location>
</feature>
<dbReference type="PANTHER" id="PTHR11081">
    <property type="entry name" value="FLAP ENDONUCLEASE FAMILY MEMBER"/>
    <property type="match status" value="1"/>
</dbReference>
<evidence type="ECO:0000256" key="2">
    <source>
        <dbReference type="ARBA" id="ARBA00024023"/>
    </source>
</evidence>
<dbReference type="PANTHER" id="PTHR11081:SF32">
    <property type="entry name" value="POST-TRANSCRIPTIONAL REGULATOR MKT1"/>
    <property type="match status" value="1"/>
</dbReference>
<reference evidence="5" key="1">
    <citation type="submission" date="2022-07" db="EMBL/GenBank/DDBJ databases">
        <title>Genome Sequence of Xylaria arbuscula.</title>
        <authorList>
            <person name="Buettner E."/>
        </authorList>
    </citation>
    <scope>NUCLEOTIDE SEQUENCE</scope>
    <source>
        <strain evidence="5">VT107</strain>
    </source>
</reference>
<dbReference type="InterPro" id="IPR006084">
    <property type="entry name" value="XPG/Rad2"/>
</dbReference>
<gene>
    <name evidence="5" type="ORF">NPX13_g7834</name>
</gene>
<dbReference type="Pfam" id="PF12246">
    <property type="entry name" value="MKT1_C"/>
    <property type="match status" value="1"/>
</dbReference>
<dbReference type="CDD" id="cd09858">
    <property type="entry name" value="PIN_MKT1"/>
    <property type="match status" value="1"/>
</dbReference>
<evidence type="ECO:0000259" key="4">
    <source>
        <dbReference type="Pfam" id="PF12247"/>
    </source>
</evidence>
<comment type="caution">
    <text evidence="5">The sequence shown here is derived from an EMBL/GenBank/DDBJ whole genome shotgun (WGS) entry which is preliminary data.</text>
</comment>
<dbReference type="InterPro" id="IPR022040">
    <property type="entry name" value="MKT1_N"/>
</dbReference>
<dbReference type="InterPro" id="IPR037314">
    <property type="entry name" value="MKT1_H3TH"/>
</dbReference>
<dbReference type="Proteomes" id="UP001148614">
    <property type="component" value="Unassembled WGS sequence"/>
</dbReference>
<dbReference type="Pfam" id="PF12247">
    <property type="entry name" value="MKT1_N"/>
    <property type="match status" value="1"/>
</dbReference>
<name>A0A9W8TIW6_9PEZI</name>
<evidence type="ECO:0000313" key="6">
    <source>
        <dbReference type="Proteomes" id="UP001148614"/>
    </source>
</evidence>
<dbReference type="GO" id="GO:0006417">
    <property type="term" value="P:regulation of translation"/>
    <property type="evidence" value="ECO:0007669"/>
    <property type="project" value="UniProtKB-KW"/>
</dbReference>
<dbReference type="Gene3D" id="3.40.50.1010">
    <property type="entry name" value="5'-nuclease"/>
    <property type="match status" value="1"/>
</dbReference>
<dbReference type="GO" id="GO:0003730">
    <property type="term" value="F:mRNA 3'-UTR binding"/>
    <property type="evidence" value="ECO:0007669"/>
    <property type="project" value="TreeGrafter"/>
</dbReference>
<protein>
    <recommendedName>
        <fullName evidence="7">XPG-I domain-containing protein</fullName>
    </recommendedName>
</protein>
<organism evidence="5 6">
    <name type="scientific">Xylaria arbuscula</name>
    <dbReference type="NCBI Taxonomy" id="114810"/>
    <lineage>
        <taxon>Eukaryota</taxon>
        <taxon>Fungi</taxon>
        <taxon>Dikarya</taxon>
        <taxon>Ascomycota</taxon>
        <taxon>Pezizomycotina</taxon>
        <taxon>Sordariomycetes</taxon>
        <taxon>Xylariomycetidae</taxon>
        <taxon>Xylariales</taxon>
        <taxon>Xylariaceae</taxon>
        <taxon>Xylaria</taxon>
    </lineage>
</organism>
<dbReference type="InterPro" id="IPR029060">
    <property type="entry name" value="PIN-like_dom_sf"/>
</dbReference>
<evidence type="ECO:0008006" key="7">
    <source>
        <dbReference type="Google" id="ProtNLM"/>
    </source>
</evidence>
<accession>A0A9W8TIW6</accession>
<keyword evidence="1" id="KW-0810">Translation regulation</keyword>
<dbReference type="SUPFAM" id="SSF88723">
    <property type="entry name" value="PIN domain-like"/>
    <property type="match status" value="1"/>
</dbReference>
<dbReference type="InterPro" id="IPR022039">
    <property type="entry name" value="MKT1_C"/>
</dbReference>
<dbReference type="EMBL" id="JANPWZ010001613">
    <property type="protein sequence ID" value="KAJ3564468.1"/>
    <property type="molecule type" value="Genomic_DNA"/>
</dbReference>
<dbReference type="AlphaFoldDB" id="A0A9W8TIW6"/>
<feature type="domain" description="Post-transcriptional regulator MKT1 N-terminal" evidence="4">
    <location>
        <begin position="373"/>
        <end position="461"/>
    </location>
</feature>
<proteinExistence type="inferred from homology"/>
<sequence>MGLSMVEPVSTFPSTTSTCAQWLPNDHFSELQSGPNVRNVSKRTSRTRLSSLLYDSDQISFATTSAISLLGSRGFASFEDHWINDQIATTPVSVLEDTTIVVDASYYLQLFLANAPYQEPLLPALGGLTGIQCHIENDLDSWKAHKATPFFIFNGQAIAGTDEAWSLYFQSQANEAVSAFGANKGAYQVQNLYPLLQSILDRRGLYFKVAPVNAAAQIAYLNMIDSNQCSAIMGSQELLLYPIQDVIIRYIDWESRTFTAIQKKTIIKNLGVAEPMFIDAVLMTGTSFLPSFPPLKEPNITPRQPSTVQDAVNLLRTSEKSVTNACNSFNDILSKRDKTWLQKYRRARMSVEHFVYIDESGEIKVYNYDTLTKDHYEYLGYRLPEELYHYLDRGLISARLPSWISHGQIVVFPTLDGVSPPEYRRLVTDQLMDLRQLAIYLIFSRMNRGIQFKPINIKLWYDEQYSQKIHYRPKEEQAERTLKRAHTWDVKKDAVKQFFSSPKHGSVRFEVLALKNVDFAKSTIAPANTKIKNIASGDLVLSITLWRYLHLRGYVNDDHQLTPWGKALAESLEAIEPTVLKHPTVPGLYEAVLLAYELLRFDLLNTRNQHPELNGLPMTGSDDDKASLLLISRCTILLKLRHQANGYTGPLSKNFLCFRSLSSSVRESCRDLLEAIVASLFLWAQAERDREDYLHIGQSLPFSMDTDVALGIAVKTFLDDMHPNETAEVKAMKRAEFPNKFVPYATHFYEDLDIACDFFNALHAGVKTLKKELPDGDLSVWDKASAYLQLRRS</sequence>
<comment type="similarity">
    <text evidence="2">Belongs to the XPG/RAD2 endonuclease family.</text>
</comment>
<keyword evidence="6" id="KW-1185">Reference proteome</keyword>